<dbReference type="KEGG" id="alti:ALE3EI_0759"/>
<evidence type="ECO:0000313" key="3">
    <source>
        <dbReference type="Proteomes" id="UP000515514"/>
    </source>
</evidence>
<dbReference type="EMBL" id="CP052909">
    <property type="protein sequence ID" value="QNJ97335.1"/>
    <property type="molecule type" value="Genomic_DNA"/>
</dbReference>
<keyword evidence="3" id="KW-1185">Reference proteome</keyword>
<evidence type="ECO:0000313" key="2">
    <source>
        <dbReference type="EMBL" id="QNJ97335.1"/>
    </source>
</evidence>
<proteinExistence type="predicted"/>
<dbReference type="InterPro" id="IPR046863">
    <property type="entry name" value="MbnP-like_dom"/>
</dbReference>
<accession>A0A7G8PSL9</accession>
<dbReference type="Pfam" id="PF20243">
    <property type="entry name" value="MbnP"/>
    <property type="match status" value="1"/>
</dbReference>
<organism evidence="2 3">
    <name type="scientific">Constantimarinum furrinae</name>
    <dbReference type="NCBI Taxonomy" id="2562285"/>
    <lineage>
        <taxon>Bacteria</taxon>
        <taxon>Pseudomonadati</taxon>
        <taxon>Bacteroidota</taxon>
        <taxon>Flavobacteriia</taxon>
        <taxon>Flavobacteriales</taxon>
        <taxon>Flavobacteriaceae</taxon>
        <taxon>Altibacter/Constantimarinum group</taxon>
        <taxon>Constantimarinum</taxon>
    </lineage>
</organism>
<evidence type="ECO:0000259" key="1">
    <source>
        <dbReference type="Pfam" id="PF20243"/>
    </source>
</evidence>
<reference evidence="2 3" key="1">
    <citation type="submission" date="2020-04" db="EMBL/GenBank/DDBJ databases">
        <title>Genome sequence of Altibacter aquimarinus strain ALE3EI.</title>
        <authorList>
            <person name="Oh H.-M."/>
            <person name="Jang D."/>
        </authorList>
    </citation>
    <scope>NUCLEOTIDE SEQUENCE [LARGE SCALE GENOMIC DNA]</scope>
    <source>
        <strain evidence="2 3">ALE3EI</strain>
    </source>
</reference>
<feature type="domain" description="Copper-binding protein MbnP-like" evidence="1">
    <location>
        <begin position="30"/>
        <end position="224"/>
    </location>
</feature>
<protein>
    <recommendedName>
        <fullName evidence="1">Copper-binding protein MbnP-like domain-containing protein</fullName>
    </recommendedName>
</protein>
<name>A0A7G8PSL9_9FLAO</name>
<sequence length="257" mass="28685">MKINVLFLILSVVLISCNNDDEATPPADVSVDFTFSHNWEGSVITNSDFDQIQYTNENGEELSISKLDYLISDITFTNTTTGEVYAADDYNFISVRNNTNMNFTPDITIPAGTYAVSFTFGFDDEDNQDGVYQDLNTIGWNVPMMLGGGYHYMRLEGKFIDNTSAEVGYQYHTIRAADNTVTPMILTDTSFEVELGNIQIVEGVGITIEMDVAEWFKNPNTWDLNVLHSMLMPNYNAQIMMSENGRSAFSLGAVVTP</sequence>
<dbReference type="AlphaFoldDB" id="A0A7G8PSL9"/>
<dbReference type="PROSITE" id="PS51257">
    <property type="entry name" value="PROKAR_LIPOPROTEIN"/>
    <property type="match status" value="1"/>
</dbReference>
<dbReference type="Proteomes" id="UP000515514">
    <property type="component" value="Chromosome"/>
</dbReference>
<dbReference type="RefSeq" id="WP_186991008.1">
    <property type="nucleotide sequence ID" value="NZ_CP052909.1"/>
</dbReference>
<gene>
    <name evidence="2" type="ORF">ALE3EI_0759</name>
</gene>